<organism evidence="1 2">
    <name type="scientific">Romanomermis culicivorax</name>
    <name type="common">Nematode worm</name>
    <dbReference type="NCBI Taxonomy" id="13658"/>
    <lineage>
        <taxon>Eukaryota</taxon>
        <taxon>Metazoa</taxon>
        <taxon>Ecdysozoa</taxon>
        <taxon>Nematoda</taxon>
        <taxon>Enoplea</taxon>
        <taxon>Dorylaimia</taxon>
        <taxon>Mermithida</taxon>
        <taxon>Mermithoidea</taxon>
        <taxon>Mermithidae</taxon>
        <taxon>Romanomermis</taxon>
    </lineage>
</organism>
<sequence length="141" mass="15941">CQEAKNFKAGADELLGSFENLVGLSLIQKNLYREAYEHFARAATCYKHADATYNLGLCFYKGYGVNKDFERAMALWIKAADEGHNKAQYQVAVGYIRGMGNLPKNKNLALKYLDKSIRSENPPSQAVALYDAWMSKYKKKV</sequence>
<dbReference type="InterPro" id="IPR006597">
    <property type="entry name" value="Sel1-like"/>
</dbReference>
<dbReference type="PANTHER" id="PTHR45011:SF1">
    <property type="entry name" value="DAP3-BINDING CELL DEATH ENHANCER 1"/>
    <property type="match status" value="1"/>
</dbReference>
<dbReference type="SMART" id="SM00671">
    <property type="entry name" value="SEL1"/>
    <property type="match status" value="2"/>
</dbReference>
<protein>
    <submittedName>
        <fullName evidence="2">Sel1 repeat family protein</fullName>
    </submittedName>
</protein>
<name>A0A915KZW9_ROMCU</name>
<dbReference type="Proteomes" id="UP000887565">
    <property type="component" value="Unplaced"/>
</dbReference>
<dbReference type="WBParaSite" id="nRc.2.0.1.t44483-RA">
    <property type="protein sequence ID" value="nRc.2.0.1.t44483-RA"/>
    <property type="gene ID" value="nRc.2.0.1.g44483"/>
</dbReference>
<dbReference type="Pfam" id="PF08238">
    <property type="entry name" value="Sel1"/>
    <property type="match status" value="3"/>
</dbReference>
<dbReference type="InterPro" id="IPR011990">
    <property type="entry name" value="TPR-like_helical_dom_sf"/>
</dbReference>
<dbReference type="InterPro" id="IPR052748">
    <property type="entry name" value="ISR_Activator"/>
</dbReference>
<evidence type="ECO:0000313" key="2">
    <source>
        <dbReference type="WBParaSite" id="nRc.2.0.1.t44483-RA"/>
    </source>
</evidence>
<dbReference type="Gene3D" id="1.25.40.10">
    <property type="entry name" value="Tetratricopeptide repeat domain"/>
    <property type="match status" value="1"/>
</dbReference>
<dbReference type="SUPFAM" id="SSF81901">
    <property type="entry name" value="HCP-like"/>
    <property type="match status" value="1"/>
</dbReference>
<keyword evidence="1" id="KW-1185">Reference proteome</keyword>
<dbReference type="AlphaFoldDB" id="A0A915KZW9"/>
<evidence type="ECO:0000313" key="1">
    <source>
        <dbReference type="Proteomes" id="UP000887565"/>
    </source>
</evidence>
<proteinExistence type="predicted"/>
<dbReference type="PANTHER" id="PTHR45011">
    <property type="entry name" value="DAP3-BINDING CELL DEATH ENHANCER 1"/>
    <property type="match status" value="1"/>
</dbReference>
<accession>A0A915KZW9</accession>
<reference evidence="2" key="1">
    <citation type="submission" date="2022-11" db="UniProtKB">
        <authorList>
            <consortium name="WormBaseParasite"/>
        </authorList>
    </citation>
    <scope>IDENTIFICATION</scope>
</reference>